<gene>
    <name evidence="8" type="ORF">PRRU23_22350</name>
</gene>
<keyword evidence="4 7" id="KW-0812">Transmembrane</keyword>
<comment type="caution">
    <text evidence="8">The sequence shown here is derived from an EMBL/GenBank/DDBJ whole genome shotgun (WGS) entry which is preliminary data.</text>
</comment>
<feature type="transmembrane region" description="Helical" evidence="7">
    <location>
        <begin position="130"/>
        <end position="152"/>
    </location>
</feature>
<dbReference type="PANTHER" id="PTHR30106:SF1">
    <property type="entry name" value="UPF0324 MEMBRANE PROTEIN FN0533"/>
    <property type="match status" value="1"/>
</dbReference>
<evidence type="ECO:0000256" key="4">
    <source>
        <dbReference type="ARBA" id="ARBA00022692"/>
    </source>
</evidence>
<sequence length="164" mass="18429">MFTLGNKLESKKASQFIGAFSVLFLLTTLVRLISAQELFNKYLEYAFLALIIGLLIANTIKTPLWLKPALQTEFYITFVLQPTLGVEQTGDIIKHLGQFKNWAFALAFTSIGLETNFKELGQKVEGGKPIALYIIGQLFNIALTYFVVWVLLSGRFFSIPSIQL</sequence>
<name>A0AA37HX44_SEGBR</name>
<evidence type="ECO:0000313" key="8">
    <source>
        <dbReference type="EMBL" id="GJG28535.1"/>
    </source>
</evidence>
<evidence type="ECO:0000256" key="2">
    <source>
        <dbReference type="ARBA" id="ARBA00007977"/>
    </source>
</evidence>
<dbReference type="InterPro" id="IPR018383">
    <property type="entry name" value="UPF0324_pro"/>
</dbReference>
<evidence type="ECO:0000256" key="5">
    <source>
        <dbReference type="ARBA" id="ARBA00022989"/>
    </source>
</evidence>
<dbReference type="EMBL" id="BPTR01000001">
    <property type="protein sequence ID" value="GJG28535.1"/>
    <property type="molecule type" value="Genomic_DNA"/>
</dbReference>
<comment type="subcellular location">
    <subcellularLocation>
        <location evidence="1">Cell membrane</location>
        <topology evidence="1">Multi-pass membrane protein</topology>
    </subcellularLocation>
</comment>
<keyword evidence="6 7" id="KW-0472">Membrane</keyword>
<accession>A0AA37HX44</accession>
<feature type="transmembrane region" description="Helical" evidence="7">
    <location>
        <begin position="45"/>
        <end position="66"/>
    </location>
</feature>
<evidence type="ECO:0000313" key="9">
    <source>
        <dbReference type="Proteomes" id="UP000887043"/>
    </source>
</evidence>
<keyword evidence="5 7" id="KW-1133">Transmembrane helix</keyword>
<dbReference type="PANTHER" id="PTHR30106">
    <property type="entry name" value="INNER MEMBRANE PROTEIN YEIH-RELATED"/>
    <property type="match status" value="1"/>
</dbReference>
<reference evidence="8" key="1">
    <citation type="submission" date="2021-08" db="EMBL/GenBank/DDBJ databases">
        <title>Prevotella lacticifex sp. nov., isolated from rumen of cow.</title>
        <authorList>
            <person name="Shinkai T."/>
            <person name="Ikeyama N."/>
            <person name="Kumagai M."/>
            <person name="Ohmori H."/>
            <person name="Sakamoto M."/>
            <person name="Ohkuma M."/>
            <person name="Mitsumori M."/>
        </authorList>
    </citation>
    <scope>NUCLEOTIDE SEQUENCE</scope>
    <source>
        <strain evidence="8">DSM 11371</strain>
    </source>
</reference>
<dbReference type="Proteomes" id="UP000887043">
    <property type="component" value="Unassembled WGS sequence"/>
</dbReference>
<proteinExistence type="inferred from homology"/>
<comment type="similarity">
    <text evidence="2">Belongs to the UPF0324 family.</text>
</comment>
<organism evidence="8 9">
    <name type="scientific">Segatella bryantii</name>
    <name type="common">Prevotella bryantii</name>
    <dbReference type="NCBI Taxonomy" id="77095"/>
    <lineage>
        <taxon>Bacteria</taxon>
        <taxon>Pseudomonadati</taxon>
        <taxon>Bacteroidota</taxon>
        <taxon>Bacteroidia</taxon>
        <taxon>Bacteroidales</taxon>
        <taxon>Prevotellaceae</taxon>
        <taxon>Segatella</taxon>
    </lineage>
</organism>
<dbReference type="AlphaFoldDB" id="A0AA37HX44"/>
<evidence type="ECO:0000256" key="6">
    <source>
        <dbReference type="ARBA" id="ARBA00023136"/>
    </source>
</evidence>
<dbReference type="GO" id="GO:0005886">
    <property type="term" value="C:plasma membrane"/>
    <property type="evidence" value="ECO:0007669"/>
    <property type="project" value="UniProtKB-SubCell"/>
</dbReference>
<keyword evidence="3" id="KW-1003">Cell membrane</keyword>
<evidence type="ECO:0000256" key="3">
    <source>
        <dbReference type="ARBA" id="ARBA00022475"/>
    </source>
</evidence>
<evidence type="ECO:0000256" key="1">
    <source>
        <dbReference type="ARBA" id="ARBA00004651"/>
    </source>
</evidence>
<evidence type="ECO:0000256" key="7">
    <source>
        <dbReference type="SAM" id="Phobius"/>
    </source>
</evidence>
<protein>
    <submittedName>
        <fullName evidence="8">Uncharacterized protein</fullName>
    </submittedName>
</protein>